<protein>
    <submittedName>
        <fullName evidence="1">Uncharacterized protein</fullName>
    </submittedName>
</protein>
<comment type="caution">
    <text evidence="1">The sequence shown here is derived from an EMBL/GenBank/DDBJ whole genome shotgun (WGS) entry which is preliminary data.</text>
</comment>
<sequence length="538" mass="60235">MEVCYQLPVLPLDRPVPKHVLSRRGAISFSSSSSLFGAPDPRQLSQRRGAISYDSSDQTALYIRMLGDVRVRSQVGFEPEGGGPYPYLYIDFRTLHSYSDPSSASGSVTGPVSSSAGHVSGRRLRGLLSFQRYLHSSRLLRGTPQLNPLHILDEDYTGQAKCMLEKVGMWNFDVFLFDRLTNGNSLVTLTFHLLNQYGLLELFQLDMMKLWRFLVMVQEDYHSLNPYHNAVHAADVTQAMYCYMREPKLAKSLTSCDLLLGLLAAATHDLDHPGVNQPFLIKTNHYLAKLYRNSSVLENHHWRSAVGLLRETGLFSHLPAEDGLQMEHQLGSLILATDISRQNEYLGRFRTHLNQDNLCLANAGHRHFILQMALKCADICNPCRPWELSKQWSEKVTEEFFHQGDIEKKHKLEVSPLCDSQTNSMENIQIGFMTYVVEPLFAEWGRFSDTRLSQTMLGHLGLNKASWSGLLQQEQGSGTEDLEASGPAFVVMPTPSFVAKSEPEPDSAEPAAIATATGIGENNSQTDNKEIPQGSEDS</sequence>
<evidence type="ECO:0000313" key="2">
    <source>
        <dbReference type="Proteomes" id="UP001157502"/>
    </source>
</evidence>
<name>A0ACC2H461_DALPE</name>
<reference evidence="1" key="1">
    <citation type="submission" date="2021-05" db="EMBL/GenBank/DDBJ databases">
        <authorList>
            <person name="Pan Q."/>
            <person name="Jouanno E."/>
            <person name="Zahm M."/>
            <person name="Klopp C."/>
            <person name="Cabau C."/>
            <person name="Louis A."/>
            <person name="Berthelot C."/>
            <person name="Parey E."/>
            <person name="Roest Crollius H."/>
            <person name="Montfort J."/>
            <person name="Robinson-Rechavi M."/>
            <person name="Bouchez O."/>
            <person name="Lampietro C."/>
            <person name="Lopez Roques C."/>
            <person name="Donnadieu C."/>
            <person name="Postlethwait J."/>
            <person name="Bobe J."/>
            <person name="Dillon D."/>
            <person name="Chandos A."/>
            <person name="von Hippel F."/>
            <person name="Guiguen Y."/>
        </authorList>
    </citation>
    <scope>NUCLEOTIDE SEQUENCE</scope>
    <source>
        <strain evidence="1">YG-Jan2019</strain>
    </source>
</reference>
<proteinExistence type="predicted"/>
<evidence type="ECO:0000313" key="1">
    <source>
        <dbReference type="EMBL" id="KAJ8010712.1"/>
    </source>
</evidence>
<dbReference type="EMBL" id="CM055733">
    <property type="protein sequence ID" value="KAJ8010712.1"/>
    <property type="molecule type" value="Genomic_DNA"/>
</dbReference>
<organism evidence="1 2">
    <name type="scientific">Dallia pectoralis</name>
    <name type="common">Alaska blackfish</name>
    <dbReference type="NCBI Taxonomy" id="75939"/>
    <lineage>
        <taxon>Eukaryota</taxon>
        <taxon>Metazoa</taxon>
        <taxon>Chordata</taxon>
        <taxon>Craniata</taxon>
        <taxon>Vertebrata</taxon>
        <taxon>Euteleostomi</taxon>
        <taxon>Actinopterygii</taxon>
        <taxon>Neopterygii</taxon>
        <taxon>Teleostei</taxon>
        <taxon>Protacanthopterygii</taxon>
        <taxon>Esociformes</taxon>
        <taxon>Umbridae</taxon>
        <taxon>Dallia</taxon>
    </lineage>
</organism>
<keyword evidence="2" id="KW-1185">Reference proteome</keyword>
<gene>
    <name evidence="1" type="ORF">DPEC_G00078020</name>
</gene>
<dbReference type="Proteomes" id="UP001157502">
    <property type="component" value="Chromosome 6"/>
</dbReference>
<accession>A0ACC2H461</accession>